<dbReference type="GO" id="GO:0016020">
    <property type="term" value="C:membrane"/>
    <property type="evidence" value="ECO:0007669"/>
    <property type="project" value="UniProtKB-SubCell"/>
</dbReference>
<evidence type="ECO:0000256" key="5">
    <source>
        <dbReference type="ARBA" id="ARBA00022989"/>
    </source>
</evidence>
<dbReference type="PANTHER" id="PTHR48022">
    <property type="entry name" value="PLASTIDIC GLUCOSE TRANSPORTER 4"/>
    <property type="match status" value="1"/>
</dbReference>
<evidence type="ECO:0000259" key="10">
    <source>
        <dbReference type="PROSITE" id="PS50850"/>
    </source>
</evidence>
<keyword evidence="5 9" id="KW-1133">Transmembrane helix</keyword>
<dbReference type="AlphaFoldDB" id="A0A3D8S6H8"/>
<dbReference type="EMBL" id="PDLM01000003">
    <property type="protein sequence ID" value="RDW81878.1"/>
    <property type="molecule type" value="Genomic_DNA"/>
</dbReference>
<feature type="transmembrane region" description="Helical" evidence="9">
    <location>
        <begin position="20"/>
        <end position="36"/>
    </location>
</feature>
<feature type="transmembrane region" description="Helical" evidence="9">
    <location>
        <begin position="98"/>
        <end position="114"/>
    </location>
</feature>
<organism evidence="11 12">
    <name type="scientific">Coleophoma cylindrospora</name>
    <dbReference type="NCBI Taxonomy" id="1849047"/>
    <lineage>
        <taxon>Eukaryota</taxon>
        <taxon>Fungi</taxon>
        <taxon>Dikarya</taxon>
        <taxon>Ascomycota</taxon>
        <taxon>Pezizomycotina</taxon>
        <taxon>Leotiomycetes</taxon>
        <taxon>Helotiales</taxon>
        <taxon>Dermateaceae</taxon>
        <taxon>Coleophoma</taxon>
    </lineage>
</organism>
<comment type="caution">
    <text evidence="11">The sequence shown here is derived from an EMBL/GenBank/DDBJ whole genome shotgun (WGS) entry which is preliminary data.</text>
</comment>
<dbReference type="InterPro" id="IPR020846">
    <property type="entry name" value="MFS_dom"/>
</dbReference>
<dbReference type="SUPFAM" id="SSF103473">
    <property type="entry name" value="MFS general substrate transporter"/>
    <property type="match status" value="1"/>
</dbReference>
<evidence type="ECO:0000256" key="8">
    <source>
        <dbReference type="SAM" id="MobiDB-lite"/>
    </source>
</evidence>
<evidence type="ECO:0000256" key="1">
    <source>
        <dbReference type="ARBA" id="ARBA00004141"/>
    </source>
</evidence>
<evidence type="ECO:0000256" key="9">
    <source>
        <dbReference type="SAM" id="Phobius"/>
    </source>
</evidence>
<evidence type="ECO:0000256" key="6">
    <source>
        <dbReference type="ARBA" id="ARBA00023136"/>
    </source>
</evidence>
<protein>
    <recommendedName>
        <fullName evidence="10">Major facilitator superfamily (MFS) profile domain-containing protein</fullName>
    </recommendedName>
</protein>
<dbReference type="InterPro" id="IPR005829">
    <property type="entry name" value="Sugar_transporter_CS"/>
</dbReference>
<dbReference type="PROSITE" id="PS00217">
    <property type="entry name" value="SUGAR_TRANSPORT_2"/>
    <property type="match status" value="1"/>
</dbReference>
<evidence type="ECO:0000256" key="4">
    <source>
        <dbReference type="ARBA" id="ARBA00022692"/>
    </source>
</evidence>
<dbReference type="GO" id="GO:0005351">
    <property type="term" value="F:carbohydrate:proton symporter activity"/>
    <property type="evidence" value="ECO:0007669"/>
    <property type="project" value="TreeGrafter"/>
</dbReference>
<keyword evidence="12" id="KW-1185">Reference proteome</keyword>
<dbReference type="InterPro" id="IPR003663">
    <property type="entry name" value="Sugar/inositol_transpt"/>
</dbReference>
<dbReference type="Pfam" id="PF00083">
    <property type="entry name" value="Sugar_tr"/>
    <property type="match status" value="1"/>
</dbReference>
<dbReference type="OrthoDB" id="6612291at2759"/>
<dbReference type="InterPro" id="IPR005828">
    <property type="entry name" value="MFS_sugar_transport-like"/>
</dbReference>
<evidence type="ECO:0000313" key="11">
    <source>
        <dbReference type="EMBL" id="RDW81878.1"/>
    </source>
</evidence>
<keyword evidence="6 9" id="KW-0472">Membrane</keyword>
<dbReference type="Proteomes" id="UP000256645">
    <property type="component" value="Unassembled WGS sequence"/>
</dbReference>
<gene>
    <name evidence="11" type="ORF">BP6252_02990</name>
</gene>
<feature type="transmembrane region" description="Helical" evidence="9">
    <location>
        <begin position="414"/>
        <end position="436"/>
    </location>
</feature>
<dbReference type="PANTHER" id="PTHR48022:SF2">
    <property type="entry name" value="PLASTIDIC GLUCOSE TRANSPORTER 4"/>
    <property type="match status" value="1"/>
</dbReference>
<evidence type="ECO:0000313" key="12">
    <source>
        <dbReference type="Proteomes" id="UP000256645"/>
    </source>
</evidence>
<dbReference type="NCBIfam" id="TIGR00879">
    <property type="entry name" value="SP"/>
    <property type="match status" value="1"/>
</dbReference>
<feature type="transmembrane region" description="Helical" evidence="9">
    <location>
        <begin position="448"/>
        <end position="466"/>
    </location>
</feature>
<comment type="subcellular location">
    <subcellularLocation>
        <location evidence="1">Membrane</location>
        <topology evidence="1">Multi-pass membrane protein</topology>
    </subcellularLocation>
</comment>
<feature type="region of interest" description="Disordered" evidence="8">
    <location>
        <begin position="520"/>
        <end position="544"/>
    </location>
</feature>
<dbReference type="InterPro" id="IPR036259">
    <property type="entry name" value="MFS_trans_sf"/>
</dbReference>
<sequence length="544" mass="60189">MGFYEYFATLPVFKELTPRLLGMYMFLSIGAINFGLDNNYWGGMITLQKFINDRGQCVNGECTIPSSWLSAASGSPTAGLAIGAMIASPIIEKLGRKGAVSIICALAFIGMIIMNAVPSFWGIMVGRIINGVSMGIEANNIPMYMAELSPPSIRGSMINMYQWWLFIGAIIAKVVIFKSNDAWPNSQWAWRTVLIVQFAVPILLLGVIVYLPESPRFLVKKRRFEDARKSLDFIRRGAATEDEIEEEFQLTRLAVEEQQENHKANTYLDCFKGTNGRRLMIAVVCQLIEQLSGNAFMTNYAVIFMAQVGINNPLRSNIATICMGIAGSTLAFFFSDKFGRRPLMIGTALGMWVGLWVISGIVGYLPGGVPPGGALSQFCLFLLLIWSLFSNLGWGSCVWIVTAETPTLQLREKSMSITTFISFLSVVIVTYISPFIQNDPGYLGVRIGFIWGAFSLLGAVFVYFCVPELSGRSLEELDELFNEKVSARKFHGYVCSGTGARITEVEDKNANMHAHIIQGKDKELSRDEKTPRTKIEEPAGTSIV</sequence>
<dbReference type="Gene3D" id="1.20.1250.20">
    <property type="entry name" value="MFS general substrate transporter like domains"/>
    <property type="match status" value="1"/>
</dbReference>
<accession>A0A3D8S6H8</accession>
<evidence type="ECO:0000256" key="2">
    <source>
        <dbReference type="ARBA" id="ARBA00010992"/>
    </source>
</evidence>
<dbReference type="InterPro" id="IPR050360">
    <property type="entry name" value="MFS_Sugar_Transporters"/>
</dbReference>
<feature type="transmembrane region" description="Helical" evidence="9">
    <location>
        <begin position="318"/>
        <end position="335"/>
    </location>
</feature>
<evidence type="ECO:0000256" key="7">
    <source>
        <dbReference type="RuleBase" id="RU003346"/>
    </source>
</evidence>
<feature type="transmembrane region" description="Helical" evidence="9">
    <location>
        <begin position="374"/>
        <end position="402"/>
    </location>
</feature>
<name>A0A3D8S6H8_9HELO</name>
<reference evidence="11 12" key="1">
    <citation type="journal article" date="2018" name="IMA Fungus">
        <title>IMA Genome-F 9: Draft genome sequence of Annulohypoxylon stygium, Aspergillus mulundensis, Berkeleyomyces basicola (syn. Thielaviopsis basicola), Ceratocystis smalleyi, two Cercospora beticola strains, Coleophoma cylindrospora, Fusarium fracticaudum, Phialophora cf. hyalina, and Morchella septimelata.</title>
        <authorList>
            <person name="Wingfield B.D."/>
            <person name="Bills G.F."/>
            <person name="Dong Y."/>
            <person name="Huang W."/>
            <person name="Nel W.J."/>
            <person name="Swalarsk-Parry B.S."/>
            <person name="Vaghefi N."/>
            <person name="Wilken P.M."/>
            <person name="An Z."/>
            <person name="de Beer Z.W."/>
            <person name="De Vos L."/>
            <person name="Chen L."/>
            <person name="Duong T.A."/>
            <person name="Gao Y."/>
            <person name="Hammerbacher A."/>
            <person name="Kikkert J.R."/>
            <person name="Li Y."/>
            <person name="Li H."/>
            <person name="Li K."/>
            <person name="Li Q."/>
            <person name="Liu X."/>
            <person name="Ma X."/>
            <person name="Naidoo K."/>
            <person name="Pethybridge S.J."/>
            <person name="Sun J."/>
            <person name="Steenkamp E.T."/>
            <person name="van der Nest M.A."/>
            <person name="van Wyk S."/>
            <person name="Wingfield M.J."/>
            <person name="Xiong C."/>
            <person name="Yue Q."/>
            <person name="Zhang X."/>
        </authorList>
    </citation>
    <scope>NUCLEOTIDE SEQUENCE [LARGE SCALE GENOMIC DNA]</scope>
    <source>
        <strain evidence="11 12">BP6252</strain>
    </source>
</reference>
<evidence type="ECO:0000256" key="3">
    <source>
        <dbReference type="ARBA" id="ARBA00022448"/>
    </source>
</evidence>
<dbReference type="PROSITE" id="PS00216">
    <property type="entry name" value="SUGAR_TRANSPORT_1"/>
    <property type="match status" value="1"/>
</dbReference>
<comment type="similarity">
    <text evidence="2 7">Belongs to the major facilitator superfamily. Sugar transporter (TC 2.A.1.1) family.</text>
</comment>
<feature type="transmembrane region" description="Helical" evidence="9">
    <location>
        <begin position="188"/>
        <end position="211"/>
    </location>
</feature>
<feature type="transmembrane region" description="Helical" evidence="9">
    <location>
        <begin position="158"/>
        <end position="176"/>
    </location>
</feature>
<feature type="domain" description="Major facilitator superfamily (MFS) profile" evidence="10">
    <location>
        <begin position="23"/>
        <end position="470"/>
    </location>
</feature>
<keyword evidence="3 7" id="KW-0813">Transport</keyword>
<dbReference type="PROSITE" id="PS50850">
    <property type="entry name" value="MFS"/>
    <property type="match status" value="1"/>
</dbReference>
<feature type="compositionally biased region" description="Basic and acidic residues" evidence="8">
    <location>
        <begin position="520"/>
        <end position="537"/>
    </location>
</feature>
<feature type="transmembrane region" description="Helical" evidence="9">
    <location>
        <begin position="342"/>
        <end position="362"/>
    </location>
</feature>
<keyword evidence="4 9" id="KW-0812">Transmembrane</keyword>
<proteinExistence type="inferred from homology"/>